<feature type="region of interest" description="Disordered" evidence="1">
    <location>
        <begin position="347"/>
        <end position="376"/>
    </location>
</feature>
<keyword evidence="3" id="KW-1185">Reference proteome</keyword>
<accession>I2N7X1</accession>
<dbReference type="Proteomes" id="UP000005940">
    <property type="component" value="Chromosome"/>
</dbReference>
<proteinExistence type="predicted"/>
<dbReference type="RefSeq" id="WP_006345994.1">
    <property type="nucleotide sequence ID" value="NZ_CP029159.1"/>
</dbReference>
<protein>
    <submittedName>
        <fullName evidence="2">Uncharacterized protein</fullName>
    </submittedName>
</protein>
<evidence type="ECO:0000313" key="3">
    <source>
        <dbReference type="Proteomes" id="UP000005940"/>
    </source>
</evidence>
<name>I2N7X1_STRT9</name>
<dbReference type="EMBL" id="CP029159">
    <property type="protein sequence ID" value="QKM66981.1"/>
    <property type="molecule type" value="Genomic_DNA"/>
</dbReference>
<sequence>MTSHTASTLPARITLSLRDGAEIAAVATGEQYKWAETALRAAGWQRTGNGVYTRPAADLKAAELALTTLVHFARRHRAAVVTSTRPYLGNIADTIAHQLPGPWVPTVEIYSHPLWQEDLVPWLWDSGELTRAVRAGQVTHAAKLTNAAAGVDLLLVERPGHPAGYVIGAFASDGFDDNFENPYSPASIVLPQDPYRAAATIVDRYLPAYHQALRTRRSTVVASALARIRDEHTELQHTVPHPGPADEDRFIDVAWYDVLNIVKHAPPLIEHSRRGPLPPEDSTAITDLATALSVGARVVDGWQGLPSTARHAPTPEGDIPDLKTIRNRTIRPVIESVLAHGDTLLHHTHTNAPGRAPAPAPATPALPPAPAPARHR</sequence>
<reference evidence="2 3" key="1">
    <citation type="journal article" date="2012" name="J. Bacteriol.">
        <title>Draft genome of Streptomyces tsukubaensis NRRL 18488, the producer of the clinically important immunosuppressant tacrolimus (FK506).</title>
        <authorList>
            <person name="Barreiro C."/>
            <person name="Prieto C."/>
            <person name="Sola-Landa A."/>
            <person name="Solera E."/>
            <person name="Martinez-Castro M."/>
            <person name="Perez-Redondo R."/>
            <person name="Garcia-Estrada C."/>
            <person name="Aparicio J.F."/>
            <person name="Fernandez-Martinez L.T."/>
            <person name="Santos-Aberturas J."/>
            <person name="Salehi-Najafabadi Z."/>
            <person name="Rodriguez-Garcia A."/>
            <person name="Tauch A."/>
            <person name="Martin J.F."/>
        </authorList>
    </citation>
    <scope>NUCLEOTIDE SEQUENCE [LARGE SCALE GENOMIC DNA]</scope>
    <source>
        <strain evidence="3">DSM 42081 / NBRC 108919 / NRRL 18488 / 9993</strain>
    </source>
</reference>
<dbReference type="AlphaFoldDB" id="I2N7X1"/>
<gene>
    <name evidence="2" type="ORF">STSU_007155</name>
</gene>
<evidence type="ECO:0000313" key="2">
    <source>
        <dbReference type="EMBL" id="QKM66981.1"/>
    </source>
</evidence>
<evidence type="ECO:0000256" key="1">
    <source>
        <dbReference type="SAM" id="MobiDB-lite"/>
    </source>
</evidence>
<organism evidence="2 3">
    <name type="scientific">Streptomyces tsukubensis (strain DSM 42081 / NBRC 108919 / NRRL 18488 / 9993)</name>
    <dbReference type="NCBI Taxonomy" id="1114943"/>
    <lineage>
        <taxon>Bacteria</taxon>
        <taxon>Bacillati</taxon>
        <taxon>Actinomycetota</taxon>
        <taxon>Actinomycetes</taxon>
        <taxon>Kitasatosporales</taxon>
        <taxon>Streptomycetaceae</taxon>
        <taxon>Streptomyces</taxon>
    </lineage>
</organism>
<feature type="compositionally biased region" description="Pro residues" evidence="1">
    <location>
        <begin position="356"/>
        <end position="376"/>
    </location>
</feature>